<protein>
    <submittedName>
        <fullName evidence="1">Uncharacterized protein</fullName>
    </submittedName>
</protein>
<dbReference type="AlphaFoldDB" id="A0A2U0UBT0"/>
<proteinExistence type="predicted"/>
<dbReference type="Proteomes" id="UP000245870">
    <property type="component" value="Unassembled WGS sequence"/>
</dbReference>
<name>A0A2U0UBT0_9BACT</name>
<evidence type="ECO:0000313" key="1">
    <source>
        <dbReference type="EMBL" id="PVX55078.1"/>
    </source>
</evidence>
<dbReference type="EMBL" id="QENY01000007">
    <property type="protein sequence ID" value="PVX55078.1"/>
    <property type="molecule type" value="Genomic_DNA"/>
</dbReference>
<reference evidence="1 2" key="1">
    <citation type="submission" date="2018-05" db="EMBL/GenBank/DDBJ databases">
        <title>Genomic Encyclopedia of Type Strains, Phase IV (KMG-IV): sequencing the most valuable type-strain genomes for metagenomic binning, comparative biology and taxonomic classification.</title>
        <authorList>
            <person name="Goeker M."/>
        </authorList>
    </citation>
    <scope>NUCLEOTIDE SEQUENCE [LARGE SCALE GENOMIC DNA]</scope>
    <source>
        <strain evidence="1 2">DSM 100333</strain>
    </source>
</reference>
<evidence type="ECO:0000313" key="2">
    <source>
        <dbReference type="Proteomes" id="UP000245870"/>
    </source>
</evidence>
<comment type="caution">
    <text evidence="1">The sequence shown here is derived from an EMBL/GenBank/DDBJ whole genome shotgun (WGS) entry which is preliminary data.</text>
</comment>
<accession>A0A2U0UBT0</accession>
<organism evidence="1 2">
    <name type="scientific">Hallella colorans</name>
    <dbReference type="NCBI Taxonomy" id="1703337"/>
    <lineage>
        <taxon>Bacteria</taxon>
        <taxon>Pseudomonadati</taxon>
        <taxon>Bacteroidota</taxon>
        <taxon>Bacteroidia</taxon>
        <taxon>Bacteroidales</taxon>
        <taxon>Prevotellaceae</taxon>
        <taxon>Hallella</taxon>
    </lineage>
</organism>
<gene>
    <name evidence="1" type="ORF">C7379_10757</name>
</gene>
<keyword evidence="2" id="KW-1185">Reference proteome</keyword>
<sequence>MTKWHSRPLTISAYSRANIVDLKQVALYPITARAQLMMTNWARAVILYCKDGINIPAVMFGLTQIFY</sequence>